<dbReference type="AlphaFoldDB" id="A0A6N6MQF8"/>
<keyword evidence="2" id="KW-1185">Reference proteome</keyword>
<evidence type="ECO:0000313" key="1">
    <source>
        <dbReference type="EMBL" id="KAB1071645.1"/>
    </source>
</evidence>
<reference evidence="1 2" key="1">
    <citation type="submission" date="2019-09" db="EMBL/GenBank/DDBJ databases">
        <title>YIM 132548 draft genome.</title>
        <authorList>
            <person name="Jiang L."/>
        </authorList>
    </citation>
    <scope>NUCLEOTIDE SEQUENCE [LARGE SCALE GENOMIC DNA]</scope>
    <source>
        <strain evidence="1 2">YIM 132548</strain>
    </source>
</reference>
<proteinExistence type="predicted"/>
<protein>
    <submittedName>
        <fullName evidence="1">Uncharacterized protein</fullName>
    </submittedName>
</protein>
<organism evidence="1 2">
    <name type="scientific">Methylobacterium planeticum</name>
    <dbReference type="NCBI Taxonomy" id="2615211"/>
    <lineage>
        <taxon>Bacteria</taxon>
        <taxon>Pseudomonadati</taxon>
        <taxon>Pseudomonadota</taxon>
        <taxon>Alphaproteobacteria</taxon>
        <taxon>Hyphomicrobiales</taxon>
        <taxon>Methylobacteriaceae</taxon>
        <taxon>Methylobacterium</taxon>
    </lineage>
</organism>
<dbReference type="Proteomes" id="UP000441523">
    <property type="component" value="Unassembled WGS sequence"/>
</dbReference>
<dbReference type="RefSeq" id="WP_150965240.1">
    <property type="nucleotide sequence ID" value="NZ_VZZJ01000018.1"/>
</dbReference>
<gene>
    <name evidence="1" type="ORF">F6X51_18965</name>
</gene>
<comment type="caution">
    <text evidence="1">The sequence shown here is derived from an EMBL/GenBank/DDBJ whole genome shotgun (WGS) entry which is preliminary data.</text>
</comment>
<dbReference type="EMBL" id="VZZJ01000018">
    <property type="protein sequence ID" value="KAB1071645.1"/>
    <property type="molecule type" value="Genomic_DNA"/>
</dbReference>
<name>A0A6N6MQF8_9HYPH</name>
<evidence type="ECO:0000313" key="2">
    <source>
        <dbReference type="Proteomes" id="UP000441523"/>
    </source>
</evidence>
<accession>A0A6N6MQF8</accession>
<sequence length="85" mass="9671">MTEPIERSTILPEDCGPSRYRAFVLDADLTVLRIEHLAAQDDDTALDLARRLLSGHAIELWDGLRFIEHLDSECGCSPLRHDREL</sequence>